<dbReference type="AlphaFoldDB" id="F7FN84"/>
<keyword evidence="16" id="KW-1185">Reference proteome</keyword>
<evidence type="ECO:0000259" key="13">
    <source>
        <dbReference type="Pfam" id="PF02727"/>
    </source>
</evidence>
<dbReference type="Proteomes" id="UP000002494">
    <property type="component" value="Chromosome 4"/>
</dbReference>
<keyword evidence="4 10" id="KW-0479">Metal-binding</keyword>
<organism evidence="15 16">
    <name type="scientific">Rattus norvegicus</name>
    <name type="common">Rat</name>
    <dbReference type="NCBI Taxonomy" id="10116"/>
    <lineage>
        <taxon>Eukaryota</taxon>
        <taxon>Metazoa</taxon>
        <taxon>Chordata</taxon>
        <taxon>Craniata</taxon>
        <taxon>Vertebrata</taxon>
        <taxon>Euteleostomi</taxon>
        <taxon>Mammalia</taxon>
        <taxon>Eutheria</taxon>
        <taxon>Euarchontoglires</taxon>
        <taxon>Glires</taxon>
        <taxon>Rodentia</taxon>
        <taxon>Myomorpha</taxon>
        <taxon>Muroidea</taxon>
        <taxon>Muridae</taxon>
        <taxon>Murinae</taxon>
        <taxon>Rattus</taxon>
    </lineage>
</organism>
<evidence type="ECO:0000313" key="16">
    <source>
        <dbReference type="Proteomes" id="UP000002494"/>
    </source>
</evidence>
<dbReference type="Pfam" id="PF02727">
    <property type="entry name" value="Cu_amine_oxidN2"/>
    <property type="match status" value="1"/>
</dbReference>
<evidence type="ECO:0000259" key="14">
    <source>
        <dbReference type="Pfam" id="PF02728"/>
    </source>
</evidence>
<evidence type="ECO:0000256" key="7">
    <source>
        <dbReference type="ARBA" id="ARBA00023008"/>
    </source>
</evidence>
<evidence type="ECO:0000256" key="2">
    <source>
        <dbReference type="ARBA" id="ARBA00001973"/>
    </source>
</evidence>
<evidence type="ECO:0000259" key="12">
    <source>
        <dbReference type="Pfam" id="PF01179"/>
    </source>
</evidence>
<evidence type="ECO:0000313" key="17">
    <source>
        <dbReference type="RGD" id="735023"/>
    </source>
</evidence>
<dbReference type="OMA" id="WIFSFRL"/>
<feature type="domain" description="Copper amine oxidase N3-terminal" evidence="14">
    <location>
        <begin position="152"/>
        <end position="252"/>
    </location>
</feature>
<dbReference type="InterPro" id="IPR015802">
    <property type="entry name" value="Cu_amine_oxidase_N3"/>
</dbReference>
<feature type="chain" id="PRO_5035247419" description="Amine oxidase" evidence="11">
    <location>
        <begin position="31"/>
        <end position="706"/>
    </location>
</feature>
<dbReference type="InterPro" id="IPR015800">
    <property type="entry name" value="Cu_amine_oxidase_N2"/>
</dbReference>
<accession>F7FN84</accession>
<dbReference type="HOGENOM" id="CLU_015739_1_0_1"/>
<name>F7FN84_RAT</name>
<evidence type="ECO:0000256" key="5">
    <source>
        <dbReference type="ARBA" id="ARBA00022772"/>
    </source>
</evidence>
<feature type="active site" description="Schiff-base intermediate with substrate; via topaquinone" evidence="8">
    <location>
        <position position="463"/>
    </location>
</feature>
<evidence type="ECO:0000256" key="8">
    <source>
        <dbReference type="PIRSR" id="PIRSR600269-50"/>
    </source>
</evidence>
<comment type="cofactor">
    <cofactor evidence="10">
        <name>Cu cation</name>
        <dbReference type="ChEBI" id="CHEBI:23378"/>
    </cofactor>
    <text evidence="10">Contains 1 topaquinone per subunit.</text>
</comment>
<dbReference type="GlyGen" id="F7FN84">
    <property type="glycosylation" value="2 sites"/>
</dbReference>
<reference evidence="15" key="1">
    <citation type="submission" date="2024-01" db="EMBL/GenBank/DDBJ databases">
        <title>GRCr8: a new rat reference genome assembly contstructed from accurate long reads and long range scaffolding.</title>
        <authorList>
            <person name="Doris P.A."/>
            <person name="Kalbfleisch T."/>
            <person name="Li K."/>
            <person name="Howe K."/>
            <person name="Wood J."/>
        </authorList>
    </citation>
    <scope>NUCLEOTIDE SEQUENCE [LARGE SCALE GENOMIC DNA]</scope>
    <source>
        <strain evidence="15">Brown Norway</strain>
    </source>
</reference>
<feature type="signal peptide" evidence="11">
    <location>
        <begin position="1"/>
        <end position="30"/>
    </location>
</feature>
<comment type="cofactor">
    <cofactor evidence="1">
        <name>Ca(2+)</name>
        <dbReference type="ChEBI" id="CHEBI:29108"/>
    </cofactor>
</comment>
<proteinExistence type="inferred from homology"/>
<dbReference type="GO" id="GO:0005507">
    <property type="term" value="F:copper ion binding"/>
    <property type="evidence" value="ECO:0000318"/>
    <property type="project" value="GO_Central"/>
</dbReference>
<dbReference type="Pfam" id="PF01179">
    <property type="entry name" value="Cu_amine_oxid"/>
    <property type="match status" value="1"/>
</dbReference>
<evidence type="ECO:0000256" key="4">
    <source>
        <dbReference type="ARBA" id="ARBA00022723"/>
    </source>
</evidence>
<keyword evidence="5 8" id="KW-0801">TPQ</keyword>
<feature type="domain" description="Copper amine oxidase catalytic" evidence="12">
    <location>
        <begin position="313"/>
        <end position="702"/>
    </location>
</feature>
<keyword evidence="6 10" id="KW-0560">Oxidoreductase</keyword>
<protein>
    <recommendedName>
        <fullName evidence="10">Amine oxidase</fullName>
        <ecNumber evidence="10">1.4.3.-</ecNumber>
    </recommendedName>
</protein>
<dbReference type="Gene3D" id="3.10.450.40">
    <property type="match status" value="2"/>
</dbReference>
<evidence type="ECO:0000313" key="15">
    <source>
        <dbReference type="Ensembl" id="ENSRNOP00000033821.3"/>
    </source>
</evidence>
<dbReference type="GO" id="GO:0052597">
    <property type="term" value="F:diamine oxidase activity"/>
    <property type="evidence" value="ECO:0000318"/>
    <property type="project" value="GO_Central"/>
</dbReference>
<evidence type="ECO:0000256" key="6">
    <source>
        <dbReference type="ARBA" id="ARBA00023002"/>
    </source>
</evidence>
<reference evidence="15" key="2">
    <citation type="submission" date="2025-08" db="UniProtKB">
        <authorList>
            <consortium name="Ensembl"/>
        </authorList>
    </citation>
    <scope>IDENTIFICATION</scope>
    <source>
        <strain evidence="15">Brown Norway</strain>
    </source>
</reference>
<dbReference type="PANTHER" id="PTHR10638:SF26">
    <property type="entry name" value="AMINE OXIDASE"/>
    <property type="match status" value="1"/>
</dbReference>
<feature type="domain" description="Copper amine oxidase N2-terminal" evidence="13">
    <location>
        <begin position="51"/>
        <end position="136"/>
    </location>
</feature>
<dbReference type="GO" id="GO:0048038">
    <property type="term" value="F:quinone binding"/>
    <property type="evidence" value="ECO:0007669"/>
    <property type="project" value="InterPro"/>
</dbReference>
<dbReference type="GO" id="GO:0009445">
    <property type="term" value="P:putrescine metabolic process"/>
    <property type="evidence" value="ECO:0000318"/>
    <property type="project" value="GO_Central"/>
</dbReference>
<dbReference type="Gene3D" id="2.70.98.20">
    <property type="entry name" value="Copper amine oxidase, catalytic domain"/>
    <property type="match status" value="1"/>
</dbReference>
<comment type="cofactor">
    <cofactor evidence="2">
        <name>Cu(2+)</name>
        <dbReference type="ChEBI" id="CHEBI:29036"/>
    </cofactor>
</comment>
<keyword evidence="11" id="KW-0732">Signal</keyword>
<evidence type="ECO:0000256" key="9">
    <source>
        <dbReference type="PIRSR" id="PIRSR600269-51"/>
    </source>
</evidence>
<comment type="similarity">
    <text evidence="3 10">Belongs to the copper/topaquinone oxidase family.</text>
</comment>
<dbReference type="FunFam" id="3.10.450.40:FF:000007">
    <property type="entry name" value="Amine oxidase"/>
    <property type="match status" value="1"/>
</dbReference>
<comment type="PTM">
    <text evidence="9 10">Topaquinone (TPQ) is generated by copper-dependent autoxidation of a specific tyrosyl residue.</text>
</comment>
<dbReference type="InterPro" id="IPR000269">
    <property type="entry name" value="Cu_amine_oxidase"/>
</dbReference>
<dbReference type="SUPFAM" id="SSF54416">
    <property type="entry name" value="Amine oxidase N-terminal region"/>
    <property type="match status" value="2"/>
</dbReference>
<dbReference type="GO" id="GO:0005886">
    <property type="term" value="C:plasma membrane"/>
    <property type="evidence" value="ECO:0000318"/>
    <property type="project" value="GO_Central"/>
</dbReference>
<feature type="modified residue" description="2',4',5'-topaquinone" evidence="9">
    <location>
        <position position="463"/>
    </location>
</feature>
<dbReference type="Pfam" id="PF02728">
    <property type="entry name" value="Cu_amine_oxidN3"/>
    <property type="match status" value="1"/>
</dbReference>
<dbReference type="AGR" id="RGD:735023"/>
<reference evidence="15" key="3">
    <citation type="submission" date="2025-09" db="UniProtKB">
        <authorList>
            <consortium name="Ensembl"/>
        </authorList>
    </citation>
    <scope>IDENTIFICATION</scope>
    <source>
        <strain evidence="15">Brown Norway</strain>
    </source>
</reference>
<evidence type="ECO:0000256" key="10">
    <source>
        <dbReference type="RuleBase" id="RU000672"/>
    </source>
</evidence>
<dbReference type="PRINTS" id="PR00766">
    <property type="entry name" value="CUDAOXIDASE"/>
</dbReference>
<keyword evidence="7 10" id="KW-0186">Copper</keyword>
<evidence type="ECO:0000256" key="1">
    <source>
        <dbReference type="ARBA" id="ARBA00001913"/>
    </source>
</evidence>
<dbReference type="InterPro" id="IPR036460">
    <property type="entry name" value="Cu_amine_oxidase_C_sf"/>
</dbReference>
<dbReference type="RGD" id="735023">
    <property type="gene designation" value="Doxl1"/>
</dbReference>
<dbReference type="SUPFAM" id="SSF49998">
    <property type="entry name" value="Amine oxidase catalytic domain"/>
    <property type="match status" value="1"/>
</dbReference>
<dbReference type="Ensembl" id="ENSRNOT00000032300.4">
    <property type="protein sequence ID" value="ENSRNOP00000033821.3"/>
    <property type="gene ID" value="ENSRNOG00000023612.4"/>
</dbReference>
<dbReference type="EC" id="1.4.3.-" evidence="10"/>
<dbReference type="GO" id="GO:0008131">
    <property type="term" value="F:primary methylamine oxidase activity"/>
    <property type="evidence" value="ECO:0000318"/>
    <property type="project" value="GO_Central"/>
</dbReference>
<feature type="active site" description="Proton acceptor" evidence="8">
    <location>
        <position position="379"/>
    </location>
</feature>
<dbReference type="PANTHER" id="PTHR10638">
    <property type="entry name" value="COPPER AMINE OXIDASE"/>
    <property type="match status" value="1"/>
</dbReference>
<evidence type="ECO:0000256" key="3">
    <source>
        <dbReference type="ARBA" id="ARBA00007983"/>
    </source>
</evidence>
<dbReference type="InterPro" id="IPR015798">
    <property type="entry name" value="Cu_amine_oxidase_C"/>
</dbReference>
<sequence>VLCPRAMGMAQKSQTLGWVTSILLLQMAIAERPRWTLNGKPRVFLDLSAYEIKIVKDFLMDKKELQLQSSETPTLGKNSVYLIEMLLPDKEDVLEFLDKGKRFPVREARVVIFFGAQEHPKVTEFAVGPLPTPIYMREISPGPGHNPSWASRPISKAEYRLIHSILIEAMKPLHQFLLDTTDYSLEDNVKDALTFTFMAPHGTKSDQRRSWFMLQRFMASHSLQPIGLEILLDHGSTDVQHWKVEQLWYNGKAYDSPEDLAQKYARGEVSITVLMESVAEDTEQPPVFSFSSDAEELPTSISMARPRVSVSHVPAYTIEDNMVFYRDWIFSFRLRPSSGLQLLNVHFQGVRIAYEVSVQEAVAHFGGHISAGTQTKYMDVGWGPDCATHQLVPGTDCPDTATFLEVIHHYDTDKPVSYPQALCLFEMPAGHHFNSNFREDFNSSAGTNGRKLVLRTISTVHHYDYIWDFMFYPNGVMKAKMHATGLIHATFYQPKEMRYVSQSQTHLFSNIHTHLVHYRIDLDVAGTKNSFQTLQIIWENINNSKKQRHPVLGNTLKKTYYSQEHQAAFHFGKPLPNYLIFSNLHTSHLGPRSRYHLQIHSKIHQVQLPGYQKKRGVSWTRYPLAVTEYQDDEKCSSSIYTQNNPWNPPVVFEDFIQNDTNIEDKDLVAWVTVGFRNIPRSEDSANMTTPKSSAGFVLQPINLPGF</sequence>
<dbReference type="FunFam" id="3.10.450.40:FF:000009">
    <property type="entry name" value="Amine oxidase"/>
    <property type="match status" value="1"/>
</dbReference>
<gene>
    <name evidence="15 17" type="primary">Doxl1</name>
</gene>
<dbReference type="GeneTree" id="ENSGT00950000183207"/>
<evidence type="ECO:0000256" key="11">
    <source>
        <dbReference type="SAM" id="SignalP"/>
    </source>
</evidence>
<dbReference type="FunFam" id="2.70.98.20:FF:000009">
    <property type="entry name" value="Amine oxidase"/>
    <property type="match status" value="1"/>
</dbReference>
<dbReference type="InterPro" id="IPR016182">
    <property type="entry name" value="Cu_amine_oxidase_N-reg"/>
</dbReference>